<sequence length="688" mass="75673">MFRFVSDNVGGVGAKRKLGQHKTCAPCRKRHKRCVHGGSSSAATGTGASSLNVQDVTMPAISDTSEKDTRKGQAPSKSTSPGSLGAPRQLRVPQSEDAYLRFVGDLSPEASFLAIRHKQNQHQQPSRHESRHEGVGVWLGQRSDDDVSPEKTQGMGGNPGEQGERRGAAVTASSPSPLTLPSLRSIWEPLRQECLAMLPPPYEFGLLYNLYYTKVDPIFPIVHGESIEDLGEMEGVALKQGICLVASLDPSMRRHLRLASHPGRVLSPIGFRAHVAAAIKQSLDMGLIQDEMLLLQVCALMALYADRPSCSEISAYYCAQAVHHSQGLGLHLGWPDASAKGQKSRRIFWCVFVLDRLNAATNGRPVIMHSRDMDKRILDSLDMQIPAFKLLIRISQFLDQTITQYRPHSLENMGEAERQTFEDFVQDTGTIDLDSAILASLEMFYLAVVILQSRPRDGASTNRKPSSEIQYFCAASIVSIASDEFRNSVTFWPPLPYAVSMATSVAYKSLRNSALPNNRKRAYGLFHSSCEVLDELSKAFQSAKAVARLATDTLQEVERVAVERSCRNQRSHDTSERTSRTRSATARPRRDGEMADQQPSRHLAQGEAPTLTLNDSDENLASLPSDATTTSLPFNLETFSNFAGEGGIFNDFDPNFDLGRIDALFSANLDPTLPSFSEAWLGEGPLPR</sequence>
<gene>
    <name evidence="1" type="ORF">N3K66_005937</name>
</gene>
<reference evidence="1" key="1">
    <citation type="submission" date="2022-10" db="EMBL/GenBank/DDBJ databases">
        <title>Complete Genome of Trichothecium roseum strain YXFP-22015, a Plant Pathogen Isolated from Citrus.</title>
        <authorList>
            <person name="Wang Y."/>
            <person name="Zhu L."/>
        </authorList>
    </citation>
    <scope>NUCLEOTIDE SEQUENCE</scope>
    <source>
        <strain evidence="1">YXFP-22015</strain>
    </source>
</reference>
<name>A0ACC0UZJ8_9HYPO</name>
<dbReference type="EMBL" id="CM047944">
    <property type="protein sequence ID" value="KAI9899476.1"/>
    <property type="molecule type" value="Genomic_DNA"/>
</dbReference>
<proteinExistence type="predicted"/>
<accession>A0ACC0UZJ8</accession>
<comment type="caution">
    <text evidence="1">The sequence shown here is derived from an EMBL/GenBank/DDBJ whole genome shotgun (WGS) entry which is preliminary data.</text>
</comment>
<keyword evidence="2" id="KW-1185">Reference proteome</keyword>
<organism evidence="1 2">
    <name type="scientific">Trichothecium roseum</name>
    <dbReference type="NCBI Taxonomy" id="47278"/>
    <lineage>
        <taxon>Eukaryota</taxon>
        <taxon>Fungi</taxon>
        <taxon>Dikarya</taxon>
        <taxon>Ascomycota</taxon>
        <taxon>Pezizomycotina</taxon>
        <taxon>Sordariomycetes</taxon>
        <taxon>Hypocreomycetidae</taxon>
        <taxon>Hypocreales</taxon>
        <taxon>Hypocreales incertae sedis</taxon>
        <taxon>Trichothecium</taxon>
    </lineage>
</organism>
<dbReference type="Proteomes" id="UP001163324">
    <property type="component" value="Chromosome 5"/>
</dbReference>
<protein>
    <submittedName>
        <fullName evidence="1">Uncharacterized protein</fullName>
    </submittedName>
</protein>
<evidence type="ECO:0000313" key="2">
    <source>
        <dbReference type="Proteomes" id="UP001163324"/>
    </source>
</evidence>
<evidence type="ECO:0000313" key="1">
    <source>
        <dbReference type="EMBL" id="KAI9899476.1"/>
    </source>
</evidence>